<reference evidence="2" key="1">
    <citation type="submission" date="2025-08" db="UniProtKB">
        <authorList>
            <consortium name="Ensembl"/>
        </authorList>
    </citation>
    <scope>IDENTIFICATION</scope>
</reference>
<dbReference type="Proteomes" id="UP000694551">
    <property type="component" value="Unplaced"/>
</dbReference>
<proteinExistence type="predicted"/>
<evidence type="ECO:0000256" key="1">
    <source>
        <dbReference type="SAM" id="MobiDB-lite"/>
    </source>
</evidence>
<evidence type="ECO:0000313" key="2">
    <source>
        <dbReference type="Ensembl" id="ENSSOCP00000001309.1"/>
    </source>
</evidence>
<evidence type="ECO:0000313" key="3">
    <source>
        <dbReference type="Proteomes" id="UP000694551"/>
    </source>
</evidence>
<feature type="region of interest" description="Disordered" evidence="1">
    <location>
        <begin position="1"/>
        <end position="107"/>
    </location>
</feature>
<feature type="compositionally biased region" description="Polar residues" evidence="1">
    <location>
        <begin position="19"/>
        <end position="31"/>
    </location>
</feature>
<protein>
    <submittedName>
        <fullName evidence="2">Uncharacterized protein</fullName>
    </submittedName>
</protein>
<name>A0A8D0KQ23_STROC</name>
<accession>A0A8D0KQ23</accession>
<keyword evidence="3" id="KW-1185">Reference proteome</keyword>
<sequence length="171" mass="18589">PIRPGVGAPPPRRARVPSRTGTTRLPVSSLSRTRRGTGLPPNPLFSPRHPHGLIKAQPYQKPRGVTPNPKKHRCAQRRPKRQMLASPPRNKTPALGRGLMEGARSSIPATSCRGKRLGCLRHQHPAPTIYGAWSPPKRRRARCPSSSPGKCHPRGEAGEQPGFCCAPTSQP</sequence>
<reference evidence="2" key="2">
    <citation type="submission" date="2025-09" db="UniProtKB">
        <authorList>
            <consortium name="Ensembl"/>
        </authorList>
    </citation>
    <scope>IDENTIFICATION</scope>
</reference>
<feature type="region of interest" description="Disordered" evidence="1">
    <location>
        <begin position="128"/>
        <end position="171"/>
    </location>
</feature>
<dbReference type="AlphaFoldDB" id="A0A8D0KQ23"/>
<organism evidence="2 3">
    <name type="scientific">Strix occidentalis caurina</name>
    <name type="common">northern spotted owl</name>
    <dbReference type="NCBI Taxonomy" id="311401"/>
    <lineage>
        <taxon>Eukaryota</taxon>
        <taxon>Metazoa</taxon>
        <taxon>Chordata</taxon>
        <taxon>Craniata</taxon>
        <taxon>Vertebrata</taxon>
        <taxon>Euteleostomi</taxon>
        <taxon>Archelosauria</taxon>
        <taxon>Archosauria</taxon>
        <taxon>Dinosauria</taxon>
        <taxon>Saurischia</taxon>
        <taxon>Theropoda</taxon>
        <taxon>Coelurosauria</taxon>
        <taxon>Aves</taxon>
        <taxon>Neognathae</taxon>
        <taxon>Neoaves</taxon>
        <taxon>Telluraves</taxon>
        <taxon>Strigiformes</taxon>
        <taxon>Strigidae</taxon>
        <taxon>Strix</taxon>
    </lineage>
</organism>
<dbReference type="Ensembl" id="ENSSOCT00000001342.1">
    <property type="protein sequence ID" value="ENSSOCP00000001309.1"/>
    <property type="gene ID" value="ENSSOCG00000001053.1"/>
</dbReference>
<feature type="compositionally biased region" description="Basic residues" evidence="1">
    <location>
        <begin position="69"/>
        <end position="81"/>
    </location>
</feature>
<feature type="compositionally biased region" description="Pro residues" evidence="1">
    <location>
        <begin position="1"/>
        <end position="11"/>
    </location>
</feature>